<keyword evidence="1" id="KW-0175">Coiled coil</keyword>
<feature type="compositionally biased region" description="Acidic residues" evidence="2">
    <location>
        <begin position="245"/>
        <end position="256"/>
    </location>
</feature>
<feature type="compositionally biased region" description="Basic and acidic residues" evidence="2">
    <location>
        <begin position="444"/>
        <end position="453"/>
    </location>
</feature>
<evidence type="ECO:0000256" key="3">
    <source>
        <dbReference type="SAM" id="SignalP"/>
    </source>
</evidence>
<dbReference type="AlphaFoldDB" id="A0A0C2I949"/>
<keyword evidence="3" id="KW-0732">Signal</keyword>
<dbReference type="Proteomes" id="UP000031668">
    <property type="component" value="Unassembled WGS sequence"/>
</dbReference>
<evidence type="ECO:0000313" key="4">
    <source>
        <dbReference type="EMBL" id="KII61773.1"/>
    </source>
</evidence>
<protein>
    <submittedName>
        <fullName evidence="4">Uncharacterized protein</fullName>
    </submittedName>
</protein>
<dbReference type="EMBL" id="JWZT01005261">
    <property type="protein sequence ID" value="KII61773.1"/>
    <property type="molecule type" value="Genomic_DNA"/>
</dbReference>
<feature type="compositionally biased region" description="Polar residues" evidence="2">
    <location>
        <begin position="169"/>
        <end position="181"/>
    </location>
</feature>
<feature type="compositionally biased region" description="Low complexity" evidence="2">
    <location>
        <begin position="266"/>
        <end position="277"/>
    </location>
</feature>
<evidence type="ECO:0000256" key="2">
    <source>
        <dbReference type="SAM" id="MobiDB-lite"/>
    </source>
</evidence>
<organism evidence="4 5">
    <name type="scientific">Thelohanellus kitauei</name>
    <name type="common">Myxosporean</name>
    <dbReference type="NCBI Taxonomy" id="669202"/>
    <lineage>
        <taxon>Eukaryota</taxon>
        <taxon>Metazoa</taxon>
        <taxon>Cnidaria</taxon>
        <taxon>Myxozoa</taxon>
        <taxon>Myxosporea</taxon>
        <taxon>Bivalvulida</taxon>
        <taxon>Platysporina</taxon>
        <taxon>Myxobolidae</taxon>
        <taxon>Thelohanellus</taxon>
    </lineage>
</organism>
<evidence type="ECO:0000313" key="5">
    <source>
        <dbReference type="Proteomes" id="UP000031668"/>
    </source>
</evidence>
<feature type="chain" id="PRO_5005425564" evidence="3">
    <location>
        <begin position="21"/>
        <end position="499"/>
    </location>
</feature>
<proteinExistence type="predicted"/>
<feature type="compositionally biased region" description="Polar residues" evidence="2">
    <location>
        <begin position="430"/>
        <end position="442"/>
    </location>
</feature>
<feature type="compositionally biased region" description="Polar residues" evidence="2">
    <location>
        <begin position="330"/>
        <end position="350"/>
    </location>
</feature>
<sequence>MIYSLYVWCLTSCLMSHANTWYDQNQILSLYEPESDTDDDTKSTSQDQKLPKNEPQIRRVHQNPQQSKFEKARGMISSKFTETLASTSSHGAHEILPVYSDIKTEPMESTEIPRFEQIKGISRYRVIKSIHSIELTEDSGESSQIQYEVIPFDSDQSGGYAHSQQSSSLVKSESDASSDSNGHYWRHIKPEPTDESFSEVNIDTSTLPNTPRVSSPTEMIQSIVKSESDENSGSIGKHWRKIEPEPSDESSYELDTEVPSTSQRVPSPTSMKSPSPSIDLDTASLSTGNDELDKSPETSVEPPKRVGKSRAKKSTQSALEKLAVDRPALQSENELGSQSTENTDQPSQNVDAGEHSRKKRRRTKNKSAQRQEQGRERQRRRREKVKADESLNKETVIVQPLDNEPGTSVNPNIPSIEESERFADFEIMQKSYTSDPKESSMTVEPEKAERTDETPGTSEEPDIYSRLMEALSDDNKQERLDAIEEKNEMLRLEEAVMRT</sequence>
<keyword evidence="5" id="KW-1185">Reference proteome</keyword>
<accession>A0A0C2I949</accession>
<feature type="compositionally biased region" description="Polar residues" evidence="2">
    <location>
        <begin position="198"/>
        <end position="225"/>
    </location>
</feature>
<gene>
    <name evidence="4" type="ORF">RF11_15843</name>
</gene>
<comment type="caution">
    <text evidence="4">The sequence shown here is derived from an EMBL/GenBank/DDBJ whole genome shotgun (WGS) entry which is preliminary data.</text>
</comment>
<feature type="region of interest" description="Disordered" evidence="2">
    <location>
        <begin position="156"/>
        <end position="462"/>
    </location>
</feature>
<feature type="coiled-coil region" evidence="1">
    <location>
        <begin position="468"/>
        <end position="495"/>
    </location>
</feature>
<feature type="signal peptide" evidence="3">
    <location>
        <begin position="1"/>
        <end position="20"/>
    </location>
</feature>
<feature type="region of interest" description="Disordered" evidence="2">
    <location>
        <begin position="33"/>
        <end position="70"/>
    </location>
</feature>
<feature type="compositionally biased region" description="Basic residues" evidence="2">
    <location>
        <begin position="356"/>
        <end position="367"/>
    </location>
</feature>
<evidence type="ECO:0000256" key="1">
    <source>
        <dbReference type="SAM" id="Coils"/>
    </source>
</evidence>
<reference evidence="4 5" key="1">
    <citation type="journal article" date="2014" name="Genome Biol. Evol.">
        <title>The genome of the myxosporean Thelohanellus kitauei shows adaptations to nutrient acquisition within its fish host.</title>
        <authorList>
            <person name="Yang Y."/>
            <person name="Xiong J."/>
            <person name="Zhou Z."/>
            <person name="Huo F."/>
            <person name="Miao W."/>
            <person name="Ran C."/>
            <person name="Liu Y."/>
            <person name="Zhang J."/>
            <person name="Feng J."/>
            <person name="Wang M."/>
            <person name="Wang M."/>
            <person name="Wang L."/>
            <person name="Yao B."/>
        </authorList>
    </citation>
    <scope>NUCLEOTIDE SEQUENCE [LARGE SCALE GENOMIC DNA]</scope>
    <source>
        <strain evidence="4">Wuqing</strain>
    </source>
</reference>
<name>A0A0C2I949_THEKT</name>